<dbReference type="InterPro" id="IPR036388">
    <property type="entry name" value="WH-like_DNA-bd_sf"/>
</dbReference>
<dbReference type="GO" id="GO:0003677">
    <property type="term" value="F:DNA binding"/>
    <property type="evidence" value="ECO:0007669"/>
    <property type="project" value="UniProtKB-KW"/>
</dbReference>
<dbReference type="PANTHER" id="PTHR43133:SF8">
    <property type="entry name" value="RNA POLYMERASE SIGMA FACTOR HI_1459-RELATED"/>
    <property type="match status" value="1"/>
</dbReference>
<comment type="similarity">
    <text evidence="1">Belongs to the sigma-70 factor family. ECF subfamily.</text>
</comment>
<dbReference type="Pfam" id="PF04542">
    <property type="entry name" value="Sigma70_r2"/>
    <property type="match status" value="1"/>
</dbReference>
<dbReference type="Proteomes" id="UP000764045">
    <property type="component" value="Unassembled WGS sequence"/>
</dbReference>
<gene>
    <name evidence="9" type="ORF">H6B30_12525</name>
</gene>
<dbReference type="InterPro" id="IPR007627">
    <property type="entry name" value="RNA_pol_sigma70_r2"/>
</dbReference>
<dbReference type="Gene3D" id="1.10.10.10">
    <property type="entry name" value="Winged helix-like DNA-binding domain superfamily/Winged helix DNA-binding domain"/>
    <property type="match status" value="1"/>
</dbReference>
<dbReference type="AlphaFoldDB" id="A0A938WMA1"/>
<dbReference type="NCBIfam" id="TIGR02937">
    <property type="entry name" value="sigma70-ECF"/>
    <property type="match status" value="1"/>
</dbReference>
<keyword evidence="2" id="KW-0805">Transcription regulation</keyword>
<evidence type="ECO:0000259" key="7">
    <source>
        <dbReference type="Pfam" id="PF04542"/>
    </source>
</evidence>
<evidence type="ECO:0000256" key="1">
    <source>
        <dbReference type="ARBA" id="ARBA00010641"/>
    </source>
</evidence>
<evidence type="ECO:0000313" key="9">
    <source>
        <dbReference type="EMBL" id="MBM6662566.1"/>
    </source>
</evidence>
<dbReference type="Pfam" id="PF08281">
    <property type="entry name" value="Sigma70_r4_2"/>
    <property type="match status" value="1"/>
</dbReference>
<feature type="region of interest" description="Disordered" evidence="6">
    <location>
        <begin position="73"/>
        <end position="100"/>
    </location>
</feature>
<accession>A0A938WMA1</accession>
<dbReference type="InterPro" id="IPR013324">
    <property type="entry name" value="RNA_pol_sigma_r3/r4-like"/>
</dbReference>
<keyword evidence="5" id="KW-0804">Transcription</keyword>
<dbReference type="EMBL" id="JACJJL010000024">
    <property type="protein sequence ID" value="MBM6662566.1"/>
    <property type="molecule type" value="Genomic_DNA"/>
</dbReference>
<sequence>MKEISFRNDVLPLKNELFRLALRITLNNAEAEDVVQETMIKVWNRRDEWHAIESMEAFCLTVCRNLALDKNKKMASQGRSMDDTPGAEPTDDSTASNPERKAMLTDSVSLVRRLIDSLPEAQRSVMQLRDIEGKSYKEIATVLGISEDRVKVTLFRARQAIRQRFNETERYGL</sequence>
<evidence type="ECO:0000256" key="5">
    <source>
        <dbReference type="ARBA" id="ARBA00023163"/>
    </source>
</evidence>
<dbReference type="Gene3D" id="1.10.1740.10">
    <property type="match status" value="1"/>
</dbReference>
<dbReference type="InterPro" id="IPR014284">
    <property type="entry name" value="RNA_pol_sigma-70_dom"/>
</dbReference>
<evidence type="ECO:0000256" key="6">
    <source>
        <dbReference type="SAM" id="MobiDB-lite"/>
    </source>
</evidence>
<reference evidence="9 10" key="1">
    <citation type="journal article" date="2021" name="Sci. Rep.">
        <title>The distribution of antibiotic resistance genes in chicken gut microbiota commensals.</title>
        <authorList>
            <person name="Juricova H."/>
            <person name="Matiasovicova J."/>
            <person name="Kubasova T."/>
            <person name="Cejkova D."/>
            <person name="Rychlik I."/>
        </authorList>
    </citation>
    <scope>NUCLEOTIDE SEQUENCE [LARGE SCALE GENOMIC DNA]</scope>
    <source>
        <strain evidence="9 10">An819</strain>
    </source>
</reference>
<evidence type="ECO:0000256" key="3">
    <source>
        <dbReference type="ARBA" id="ARBA00023082"/>
    </source>
</evidence>
<dbReference type="GO" id="GO:0016987">
    <property type="term" value="F:sigma factor activity"/>
    <property type="evidence" value="ECO:0007669"/>
    <property type="project" value="UniProtKB-KW"/>
</dbReference>
<dbReference type="InterPro" id="IPR039425">
    <property type="entry name" value="RNA_pol_sigma-70-like"/>
</dbReference>
<organism evidence="9 10">
    <name type="scientific">Marseilla massiliensis</name>
    <dbReference type="NCBI Taxonomy" id="1841864"/>
    <lineage>
        <taxon>Bacteria</taxon>
        <taxon>Pseudomonadati</taxon>
        <taxon>Bacteroidota</taxon>
        <taxon>Bacteroidia</taxon>
        <taxon>Bacteroidales</taxon>
        <taxon>Prevotellaceae</taxon>
        <taxon>Marseilla</taxon>
    </lineage>
</organism>
<evidence type="ECO:0000259" key="8">
    <source>
        <dbReference type="Pfam" id="PF08281"/>
    </source>
</evidence>
<dbReference type="RefSeq" id="WP_205111092.1">
    <property type="nucleotide sequence ID" value="NZ_JACJJL010000024.1"/>
</dbReference>
<protein>
    <submittedName>
        <fullName evidence="9">RNA polymerase sigma factor</fullName>
    </submittedName>
</protein>
<dbReference type="GO" id="GO:0006352">
    <property type="term" value="P:DNA-templated transcription initiation"/>
    <property type="evidence" value="ECO:0007669"/>
    <property type="project" value="InterPro"/>
</dbReference>
<evidence type="ECO:0000256" key="2">
    <source>
        <dbReference type="ARBA" id="ARBA00023015"/>
    </source>
</evidence>
<dbReference type="PANTHER" id="PTHR43133">
    <property type="entry name" value="RNA POLYMERASE ECF-TYPE SIGMA FACTO"/>
    <property type="match status" value="1"/>
</dbReference>
<keyword evidence="3" id="KW-0731">Sigma factor</keyword>
<feature type="domain" description="RNA polymerase sigma-70 region 2" evidence="7">
    <location>
        <begin position="14"/>
        <end position="70"/>
    </location>
</feature>
<dbReference type="InterPro" id="IPR013249">
    <property type="entry name" value="RNA_pol_sigma70_r4_t2"/>
</dbReference>
<dbReference type="CDD" id="cd06171">
    <property type="entry name" value="Sigma70_r4"/>
    <property type="match status" value="1"/>
</dbReference>
<evidence type="ECO:0000313" key="10">
    <source>
        <dbReference type="Proteomes" id="UP000764045"/>
    </source>
</evidence>
<comment type="caution">
    <text evidence="9">The sequence shown here is derived from an EMBL/GenBank/DDBJ whole genome shotgun (WGS) entry which is preliminary data.</text>
</comment>
<dbReference type="SUPFAM" id="SSF88946">
    <property type="entry name" value="Sigma2 domain of RNA polymerase sigma factors"/>
    <property type="match status" value="1"/>
</dbReference>
<keyword evidence="10" id="KW-1185">Reference proteome</keyword>
<proteinExistence type="inferred from homology"/>
<feature type="domain" description="RNA polymerase sigma factor 70 region 4 type 2" evidence="8">
    <location>
        <begin position="111"/>
        <end position="160"/>
    </location>
</feature>
<dbReference type="InterPro" id="IPR013325">
    <property type="entry name" value="RNA_pol_sigma_r2"/>
</dbReference>
<dbReference type="SUPFAM" id="SSF88659">
    <property type="entry name" value="Sigma3 and sigma4 domains of RNA polymerase sigma factors"/>
    <property type="match status" value="1"/>
</dbReference>
<name>A0A938WMA1_9BACT</name>
<keyword evidence="4" id="KW-0238">DNA-binding</keyword>
<evidence type="ECO:0000256" key="4">
    <source>
        <dbReference type="ARBA" id="ARBA00023125"/>
    </source>
</evidence>